<evidence type="ECO:0000313" key="12">
    <source>
        <dbReference type="Proteomes" id="UP000054075"/>
    </source>
</evidence>
<dbReference type="FunFam" id="3.40.30.10:FF:000001">
    <property type="entry name" value="Thioredoxin"/>
    <property type="match status" value="1"/>
</dbReference>
<evidence type="ECO:0000256" key="3">
    <source>
        <dbReference type="ARBA" id="ARBA00022982"/>
    </source>
</evidence>
<evidence type="ECO:0000256" key="8">
    <source>
        <dbReference type="PIRSR" id="PIRSR000077-1"/>
    </source>
</evidence>
<gene>
    <name evidence="11" type="primary">trx</name>
    <name evidence="11" type="ORF">RICGR_0261</name>
</gene>
<feature type="active site" description="Nucleophile" evidence="8">
    <location>
        <position position="35"/>
    </location>
</feature>
<dbReference type="EMBL" id="AAQJ02000001">
    <property type="protein sequence ID" value="EDP46240.1"/>
    <property type="molecule type" value="Genomic_DNA"/>
</dbReference>
<feature type="active site" description="Nucleophile" evidence="8">
    <location>
        <position position="38"/>
    </location>
</feature>
<sequence length="117" mass="12867">MNNSSIVTLNDASFESEVLQFNATPILVDFWAEWCGPCKAISPILDKLSEKYRGKIKIGKLNVDENPKTPAKYGVRGIPTLILFKDGKAVETKVGALLESQLESFLEKHLTNPGTST</sequence>
<feature type="domain" description="Thioredoxin" evidence="10">
    <location>
        <begin position="1"/>
        <end position="111"/>
    </location>
</feature>
<feature type="site" description="Contributes to redox potential value" evidence="8">
    <location>
        <position position="36"/>
    </location>
</feature>
<dbReference type="PANTHER" id="PTHR45663:SF11">
    <property type="entry name" value="GEO12009P1"/>
    <property type="match status" value="1"/>
</dbReference>
<protein>
    <recommendedName>
        <fullName evidence="6 7">Thioredoxin</fullName>
    </recommendedName>
</protein>
<dbReference type="RefSeq" id="WP_006035223.1">
    <property type="nucleotide sequence ID" value="NZ_AAQJ02000001.1"/>
</dbReference>
<dbReference type="PROSITE" id="PS51352">
    <property type="entry name" value="THIOREDOXIN_2"/>
    <property type="match status" value="1"/>
</dbReference>
<dbReference type="PROSITE" id="PS00194">
    <property type="entry name" value="THIOREDOXIN_1"/>
    <property type="match status" value="1"/>
</dbReference>
<dbReference type="PANTHER" id="PTHR45663">
    <property type="entry name" value="GEO12009P1"/>
    <property type="match status" value="1"/>
</dbReference>
<evidence type="ECO:0000256" key="6">
    <source>
        <dbReference type="NCBIfam" id="TIGR01068"/>
    </source>
</evidence>
<dbReference type="CDD" id="cd02947">
    <property type="entry name" value="TRX_family"/>
    <property type="match status" value="1"/>
</dbReference>
<keyword evidence="5 9" id="KW-0676">Redox-active center</keyword>
<evidence type="ECO:0000313" key="11">
    <source>
        <dbReference type="EMBL" id="EDP46240.1"/>
    </source>
</evidence>
<dbReference type="NCBIfam" id="TIGR01068">
    <property type="entry name" value="thioredoxin"/>
    <property type="match status" value="1"/>
</dbReference>
<feature type="disulfide bond" description="Redox-active" evidence="9">
    <location>
        <begin position="35"/>
        <end position="38"/>
    </location>
</feature>
<accession>A8PK79</accession>
<keyword evidence="3" id="KW-0249">Electron transport</keyword>
<dbReference type="SUPFAM" id="SSF52833">
    <property type="entry name" value="Thioredoxin-like"/>
    <property type="match status" value="1"/>
</dbReference>
<dbReference type="GO" id="GO:0015035">
    <property type="term" value="F:protein-disulfide reductase activity"/>
    <property type="evidence" value="ECO:0007669"/>
    <property type="project" value="UniProtKB-UniRule"/>
</dbReference>
<evidence type="ECO:0000256" key="4">
    <source>
        <dbReference type="ARBA" id="ARBA00023157"/>
    </source>
</evidence>
<dbReference type="InterPro" id="IPR013766">
    <property type="entry name" value="Thioredoxin_domain"/>
</dbReference>
<evidence type="ECO:0000256" key="5">
    <source>
        <dbReference type="ARBA" id="ARBA00023284"/>
    </source>
</evidence>
<evidence type="ECO:0000256" key="9">
    <source>
        <dbReference type="PIRSR" id="PIRSR000077-4"/>
    </source>
</evidence>
<dbReference type="Gene3D" id="3.40.30.10">
    <property type="entry name" value="Glutaredoxin"/>
    <property type="match status" value="1"/>
</dbReference>
<reference evidence="11" key="1">
    <citation type="submission" date="2006-04" db="EMBL/GenBank/DDBJ databases">
        <authorList>
            <person name="Seshadri R."/>
            <person name="Federici B.A."/>
        </authorList>
    </citation>
    <scope>NUCLEOTIDE SEQUENCE [LARGE SCALE GENOMIC DNA]</scope>
</reference>
<dbReference type="eggNOG" id="COG3118">
    <property type="taxonomic scope" value="Bacteria"/>
</dbReference>
<dbReference type="AlphaFoldDB" id="A8PK79"/>
<dbReference type="GO" id="GO:0005829">
    <property type="term" value="C:cytosol"/>
    <property type="evidence" value="ECO:0007669"/>
    <property type="project" value="TreeGrafter"/>
</dbReference>
<dbReference type="STRING" id="59196.RICGR_0261"/>
<dbReference type="PIRSF" id="PIRSF000077">
    <property type="entry name" value="Thioredoxin"/>
    <property type="match status" value="1"/>
</dbReference>
<evidence type="ECO:0000256" key="7">
    <source>
        <dbReference type="PIRNR" id="PIRNR000077"/>
    </source>
</evidence>
<keyword evidence="2" id="KW-0813">Transport</keyword>
<proteinExistence type="inferred from homology"/>
<dbReference type="InterPro" id="IPR005746">
    <property type="entry name" value="Thioredoxin"/>
</dbReference>
<keyword evidence="4 9" id="KW-1015">Disulfide bond</keyword>
<dbReference type="InterPro" id="IPR036249">
    <property type="entry name" value="Thioredoxin-like_sf"/>
</dbReference>
<dbReference type="Pfam" id="PF00085">
    <property type="entry name" value="Thioredoxin"/>
    <property type="match status" value="1"/>
</dbReference>
<evidence type="ECO:0000256" key="1">
    <source>
        <dbReference type="ARBA" id="ARBA00008987"/>
    </source>
</evidence>
<feature type="site" description="Deprotonates C-terminal active site Cys" evidence="8">
    <location>
        <position position="29"/>
    </location>
</feature>
<evidence type="ECO:0000256" key="2">
    <source>
        <dbReference type="ARBA" id="ARBA00022448"/>
    </source>
</evidence>
<feature type="site" description="Contributes to redox potential value" evidence="8">
    <location>
        <position position="37"/>
    </location>
</feature>
<comment type="caution">
    <text evidence="11">The sequence shown here is derived from an EMBL/GenBank/DDBJ whole genome shotgun (WGS) entry which is preliminary data.</text>
</comment>
<dbReference type="OrthoDB" id="9790390at2"/>
<keyword evidence="12" id="KW-1185">Reference proteome</keyword>
<dbReference type="Proteomes" id="UP000054075">
    <property type="component" value="Unassembled WGS sequence"/>
</dbReference>
<reference evidence="11" key="2">
    <citation type="submission" date="2007-10" db="EMBL/GenBank/DDBJ databases">
        <authorList>
            <person name="Myers G.S."/>
        </authorList>
    </citation>
    <scope>NUCLEOTIDE SEQUENCE [LARGE SCALE GENOMIC DNA]</scope>
</reference>
<dbReference type="GO" id="GO:0045454">
    <property type="term" value="P:cell redox homeostasis"/>
    <property type="evidence" value="ECO:0007669"/>
    <property type="project" value="TreeGrafter"/>
</dbReference>
<dbReference type="InterPro" id="IPR017937">
    <property type="entry name" value="Thioredoxin_CS"/>
</dbReference>
<comment type="similarity">
    <text evidence="1 7">Belongs to the thioredoxin family.</text>
</comment>
<name>A8PK79_9COXI</name>
<organism evidence="11 12">
    <name type="scientific">Rickettsiella grylli</name>
    <dbReference type="NCBI Taxonomy" id="59196"/>
    <lineage>
        <taxon>Bacteria</taxon>
        <taxon>Pseudomonadati</taxon>
        <taxon>Pseudomonadota</taxon>
        <taxon>Gammaproteobacteria</taxon>
        <taxon>Legionellales</taxon>
        <taxon>Coxiellaceae</taxon>
        <taxon>Rickettsiella</taxon>
    </lineage>
</organism>
<evidence type="ECO:0000259" key="10">
    <source>
        <dbReference type="PROSITE" id="PS51352"/>
    </source>
</evidence>
<dbReference type="PRINTS" id="PR00421">
    <property type="entry name" value="THIOREDOXIN"/>
</dbReference>